<dbReference type="RefSeq" id="WP_249316416.1">
    <property type="nucleotide sequence ID" value="NZ_JACRSR010000003.1"/>
</dbReference>
<comment type="cofactor">
    <cofactor evidence="1">
        <name>Mg(2+)</name>
        <dbReference type="ChEBI" id="CHEBI:18420"/>
    </cofactor>
</comment>
<dbReference type="InterPro" id="IPR014883">
    <property type="entry name" value="VRR_NUC"/>
</dbReference>
<dbReference type="AlphaFoldDB" id="A0A926D5M8"/>
<dbReference type="GO" id="GO:0016788">
    <property type="term" value="F:hydrolase activity, acting on ester bonds"/>
    <property type="evidence" value="ECO:0007669"/>
    <property type="project" value="InterPro"/>
</dbReference>
<evidence type="ECO:0000313" key="5">
    <source>
        <dbReference type="EMBL" id="MBC8531792.1"/>
    </source>
</evidence>
<protein>
    <submittedName>
        <fullName evidence="5">VRR-NUC domain-containing protein</fullName>
    </submittedName>
</protein>
<sequence>MNDMPKAHGELESEIQARILRYLRRTFPDAHIRKNHSQGRFATGGIPDIEMIVDGRAIFFEVKRPGGRPTRLQQETIRRLQAAGAHAGVVTSVEETQALLAEWGILGTGGGVDGD</sequence>
<evidence type="ECO:0000313" key="6">
    <source>
        <dbReference type="Proteomes" id="UP000623172"/>
    </source>
</evidence>
<organism evidence="5 6">
    <name type="scientific">Gehongia tenuis</name>
    <dbReference type="NCBI Taxonomy" id="2763655"/>
    <lineage>
        <taxon>Bacteria</taxon>
        <taxon>Bacillati</taxon>
        <taxon>Bacillota</taxon>
        <taxon>Clostridia</taxon>
        <taxon>Christensenellales</taxon>
        <taxon>Christensenellaceae</taxon>
        <taxon>Gehongia</taxon>
    </lineage>
</organism>
<keyword evidence="3" id="KW-0378">Hydrolase</keyword>
<reference evidence="5" key="1">
    <citation type="submission" date="2020-08" db="EMBL/GenBank/DDBJ databases">
        <title>Genome public.</title>
        <authorList>
            <person name="Liu C."/>
            <person name="Sun Q."/>
        </authorList>
    </citation>
    <scope>NUCLEOTIDE SEQUENCE</scope>
    <source>
        <strain evidence="5">NSJ-53</strain>
    </source>
</reference>
<dbReference type="GO" id="GO:0003676">
    <property type="term" value="F:nucleic acid binding"/>
    <property type="evidence" value="ECO:0007669"/>
    <property type="project" value="InterPro"/>
</dbReference>
<feature type="domain" description="VRR-NUC" evidence="4">
    <location>
        <begin position="10"/>
        <end position="94"/>
    </location>
</feature>
<evidence type="ECO:0000256" key="2">
    <source>
        <dbReference type="ARBA" id="ARBA00022722"/>
    </source>
</evidence>
<dbReference type="EMBL" id="JACRSR010000003">
    <property type="protein sequence ID" value="MBC8531792.1"/>
    <property type="molecule type" value="Genomic_DNA"/>
</dbReference>
<evidence type="ECO:0000256" key="3">
    <source>
        <dbReference type="ARBA" id="ARBA00022801"/>
    </source>
</evidence>
<accession>A0A926D5M8</accession>
<dbReference type="Gene3D" id="3.40.1350.10">
    <property type="match status" value="1"/>
</dbReference>
<evidence type="ECO:0000259" key="4">
    <source>
        <dbReference type="SMART" id="SM00990"/>
    </source>
</evidence>
<keyword evidence="2" id="KW-0540">Nuclease</keyword>
<dbReference type="GO" id="GO:0004518">
    <property type="term" value="F:nuclease activity"/>
    <property type="evidence" value="ECO:0007669"/>
    <property type="project" value="UniProtKB-KW"/>
</dbReference>
<name>A0A926D5M8_9FIRM</name>
<dbReference type="InterPro" id="IPR011856">
    <property type="entry name" value="tRNA_endonuc-like_dom_sf"/>
</dbReference>
<dbReference type="Proteomes" id="UP000623172">
    <property type="component" value="Unassembled WGS sequence"/>
</dbReference>
<comment type="caution">
    <text evidence="5">The sequence shown here is derived from an EMBL/GenBank/DDBJ whole genome shotgun (WGS) entry which is preliminary data.</text>
</comment>
<gene>
    <name evidence="5" type="ORF">H8696_08030</name>
</gene>
<dbReference type="SMART" id="SM00990">
    <property type="entry name" value="VRR_NUC"/>
    <property type="match status" value="1"/>
</dbReference>
<keyword evidence="6" id="KW-1185">Reference proteome</keyword>
<proteinExistence type="predicted"/>
<evidence type="ECO:0000256" key="1">
    <source>
        <dbReference type="ARBA" id="ARBA00001946"/>
    </source>
</evidence>